<dbReference type="SUPFAM" id="SSF53335">
    <property type="entry name" value="S-adenosyl-L-methionine-dependent methyltransferases"/>
    <property type="match status" value="1"/>
</dbReference>
<evidence type="ECO:0000256" key="1">
    <source>
        <dbReference type="ARBA" id="ARBA00000903"/>
    </source>
</evidence>
<dbReference type="Gene3D" id="3.40.50.150">
    <property type="entry name" value="Vaccinia Virus protein VP39"/>
    <property type="match status" value="1"/>
</dbReference>
<evidence type="ECO:0000313" key="10">
    <source>
        <dbReference type="EMBL" id="RUO45547.1"/>
    </source>
</evidence>
<comment type="similarity">
    <text evidence="3 9">Belongs to the class I-like SAM-binding methyltransferase superfamily. TPMT family.</text>
</comment>
<comment type="catalytic activity">
    <reaction evidence="1 9">
        <text>S-adenosyl-L-methionine + a thiopurine = S-adenosyl-L-homocysteine + a thiopurine S-methylether.</text>
        <dbReference type="EC" id="2.1.1.67"/>
    </reaction>
</comment>
<dbReference type="PIRSF" id="PIRSF023956">
    <property type="entry name" value="Thiopurine_S-methyltransferase"/>
    <property type="match status" value="1"/>
</dbReference>
<dbReference type="GO" id="GO:0010038">
    <property type="term" value="P:response to metal ion"/>
    <property type="evidence" value="ECO:0007669"/>
    <property type="project" value="InterPro"/>
</dbReference>
<feature type="binding site" evidence="9">
    <location>
        <position position="44"/>
    </location>
    <ligand>
        <name>S-adenosyl-L-methionine</name>
        <dbReference type="ChEBI" id="CHEBI:59789"/>
    </ligand>
</feature>
<feature type="binding site" evidence="9">
    <location>
        <position position="122"/>
    </location>
    <ligand>
        <name>S-adenosyl-L-methionine</name>
        <dbReference type="ChEBI" id="CHEBI:59789"/>
    </ligand>
</feature>
<reference evidence="11" key="1">
    <citation type="journal article" date="2018" name="Front. Microbiol.">
        <title>Genome-Based Analysis Reveals the Taxonomy and Diversity of the Family Idiomarinaceae.</title>
        <authorList>
            <person name="Liu Y."/>
            <person name="Lai Q."/>
            <person name="Shao Z."/>
        </authorList>
    </citation>
    <scope>NUCLEOTIDE SEQUENCE [LARGE SCALE GENOMIC DNA]</scope>
    <source>
        <strain evidence="11">SN-14</strain>
    </source>
</reference>
<keyword evidence="7 9" id="KW-0808">Transferase</keyword>
<dbReference type="PROSITE" id="PS51585">
    <property type="entry name" value="SAM_MT_TPMT"/>
    <property type="match status" value="1"/>
</dbReference>
<dbReference type="NCBIfam" id="TIGR03840">
    <property type="entry name" value="TMPT_Se_Te"/>
    <property type="match status" value="1"/>
</dbReference>
<keyword evidence="5 9" id="KW-0963">Cytoplasm</keyword>
<dbReference type="GO" id="GO:0032259">
    <property type="term" value="P:methylation"/>
    <property type="evidence" value="ECO:0007669"/>
    <property type="project" value="UniProtKB-KW"/>
</dbReference>
<organism evidence="10 11">
    <name type="scientific">Idiomarina aquatica</name>
    <dbReference type="NCBI Taxonomy" id="1327752"/>
    <lineage>
        <taxon>Bacteria</taxon>
        <taxon>Pseudomonadati</taxon>
        <taxon>Pseudomonadota</taxon>
        <taxon>Gammaproteobacteria</taxon>
        <taxon>Alteromonadales</taxon>
        <taxon>Idiomarinaceae</taxon>
        <taxon>Idiomarina</taxon>
    </lineage>
</organism>
<dbReference type="Proteomes" id="UP000286680">
    <property type="component" value="Unassembled WGS sequence"/>
</dbReference>
<dbReference type="PANTHER" id="PTHR10259">
    <property type="entry name" value="THIOPURINE S-METHYLTRANSFERASE"/>
    <property type="match status" value="1"/>
</dbReference>
<dbReference type="AlphaFoldDB" id="A0AA94EGQ5"/>
<sequence length="212" mass="23957">MEASFWHERWQNQQIGFHRPQPHDMLCRYFKTFAKPGSLVFVPLCGKSNDLIWLMAQGYRVFGVELSELAVAQLFEENGLTAEITQQGVFKQYACGQLVVWVGDFFALTAQDLAEVDVWYDRAAMIALPPEMRSRYVKQLSEQLPPAAQGLLITLQYPVGFRQGPPFSVTEGEVESGFGQRFSIEQLESDEGVINGTSTEENPVTEHVYLLS</sequence>
<gene>
    <name evidence="10" type="primary">tmpT</name>
    <name evidence="9" type="synonym">tpm</name>
    <name evidence="10" type="ORF">CWE23_06010</name>
</gene>
<dbReference type="Pfam" id="PF05724">
    <property type="entry name" value="TPMT"/>
    <property type="match status" value="1"/>
</dbReference>
<dbReference type="EC" id="2.1.1.67" evidence="4 9"/>
<name>A0AA94EGQ5_9GAMM</name>
<keyword evidence="8 9" id="KW-0949">S-adenosyl-L-methionine</keyword>
<keyword evidence="6 9" id="KW-0489">Methyltransferase</keyword>
<protein>
    <recommendedName>
        <fullName evidence="4 9">Thiopurine S-methyltransferase</fullName>
        <ecNumber evidence="4 9">2.1.1.67</ecNumber>
    </recommendedName>
    <alternativeName>
        <fullName evidence="9">Thiopurine methyltransferase</fullName>
    </alternativeName>
</protein>
<evidence type="ECO:0000256" key="4">
    <source>
        <dbReference type="ARBA" id="ARBA00011905"/>
    </source>
</evidence>
<dbReference type="HAMAP" id="MF_00812">
    <property type="entry name" value="Thiopur_methtran"/>
    <property type="match status" value="1"/>
</dbReference>
<evidence type="ECO:0000256" key="8">
    <source>
        <dbReference type="ARBA" id="ARBA00022691"/>
    </source>
</evidence>
<dbReference type="PANTHER" id="PTHR10259:SF11">
    <property type="entry name" value="THIOPURINE S-METHYLTRANSFERASE"/>
    <property type="match status" value="1"/>
</dbReference>
<evidence type="ECO:0000256" key="7">
    <source>
        <dbReference type="ARBA" id="ARBA00022679"/>
    </source>
</evidence>
<comment type="subcellular location">
    <subcellularLocation>
        <location evidence="2 9">Cytoplasm</location>
    </subcellularLocation>
</comment>
<evidence type="ECO:0000256" key="2">
    <source>
        <dbReference type="ARBA" id="ARBA00004496"/>
    </source>
</evidence>
<evidence type="ECO:0000256" key="3">
    <source>
        <dbReference type="ARBA" id="ARBA00008145"/>
    </source>
</evidence>
<dbReference type="RefSeq" id="WP_105305400.1">
    <property type="nucleotide sequence ID" value="NZ_PIPS01000001.1"/>
</dbReference>
<dbReference type="EMBL" id="PIPS01000001">
    <property type="protein sequence ID" value="RUO45547.1"/>
    <property type="molecule type" value="Genomic_DNA"/>
</dbReference>
<keyword evidence="11" id="KW-1185">Reference proteome</keyword>
<dbReference type="InterPro" id="IPR029063">
    <property type="entry name" value="SAM-dependent_MTases_sf"/>
</dbReference>
<dbReference type="GO" id="GO:0005737">
    <property type="term" value="C:cytoplasm"/>
    <property type="evidence" value="ECO:0007669"/>
    <property type="project" value="UniProtKB-SubCell"/>
</dbReference>
<dbReference type="NCBIfam" id="NF009732">
    <property type="entry name" value="PRK13255.1"/>
    <property type="match status" value="1"/>
</dbReference>
<accession>A0AA94EGQ5</accession>
<dbReference type="GO" id="GO:0008119">
    <property type="term" value="F:thiopurine S-methyltransferase activity"/>
    <property type="evidence" value="ECO:0007669"/>
    <property type="project" value="UniProtKB-UniRule"/>
</dbReference>
<proteinExistence type="inferred from homology"/>
<dbReference type="InterPro" id="IPR008854">
    <property type="entry name" value="TPMT"/>
</dbReference>
<dbReference type="InterPro" id="IPR025835">
    <property type="entry name" value="Thiopurine_S-MeTrfase"/>
</dbReference>
<evidence type="ECO:0000256" key="6">
    <source>
        <dbReference type="ARBA" id="ARBA00022603"/>
    </source>
</evidence>
<feature type="binding site" evidence="9">
    <location>
        <position position="65"/>
    </location>
    <ligand>
        <name>S-adenosyl-L-methionine</name>
        <dbReference type="ChEBI" id="CHEBI:59789"/>
    </ligand>
</feature>
<dbReference type="InterPro" id="IPR022474">
    <property type="entry name" value="Thiopur_S-MeTfrase_Se/Te_detox"/>
</dbReference>
<evidence type="ECO:0000313" key="11">
    <source>
        <dbReference type="Proteomes" id="UP000286680"/>
    </source>
</evidence>
<evidence type="ECO:0000256" key="9">
    <source>
        <dbReference type="HAMAP-Rule" id="MF_00812"/>
    </source>
</evidence>
<evidence type="ECO:0000256" key="5">
    <source>
        <dbReference type="ARBA" id="ARBA00022490"/>
    </source>
</evidence>
<feature type="binding site" evidence="9">
    <location>
        <position position="10"/>
    </location>
    <ligand>
        <name>S-adenosyl-L-methionine</name>
        <dbReference type="ChEBI" id="CHEBI:59789"/>
    </ligand>
</feature>
<comment type="caution">
    <text evidence="10">The sequence shown here is derived from an EMBL/GenBank/DDBJ whole genome shotgun (WGS) entry which is preliminary data.</text>
</comment>
<dbReference type="FunFam" id="3.40.50.150:FF:000101">
    <property type="entry name" value="Thiopurine S-methyltransferase"/>
    <property type="match status" value="1"/>
</dbReference>